<gene>
    <name evidence="12" type="ordered locus">Cd36_27940</name>
    <name evidence="13" type="ORF">CD36_27940</name>
</gene>
<feature type="compositionally biased region" description="Low complexity" evidence="10">
    <location>
        <begin position="611"/>
        <end position="623"/>
    </location>
</feature>
<dbReference type="PROSITE" id="PS50180">
    <property type="entry name" value="GAE"/>
    <property type="match status" value="1"/>
</dbReference>
<evidence type="ECO:0000256" key="8">
    <source>
        <dbReference type="ARBA" id="ARBA00023329"/>
    </source>
</evidence>
<dbReference type="InterPro" id="IPR050840">
    <property type="entry name" value="Adaptor_Complx_Large_Subunit"/>
</dbReference>
<keyword evidence="5 9" id="KW-0653">Protein transport</keyword>
<keyword evidence="7 9" id="KW-0472">Membrane</keyword>
<dbReference type="RefSeq" id="XP_002421850.1">
    <property type="nucleotide sequence ID" value="XM_002421805.1"/>
</dbReference>
<dbReference type="HOGENOM" id="CLU_003824_0_0_1"/>
<dbReference type="PIRSF" id="PIRSF037094">
    <property type="entry name" value="AP1_complex_gamma"/>
    <property type="match status" value="1"/>
</dbReference>
<sequence length="834" mass="92263">MASLRSFIKSVRKAKTIADERSVVQKESAAIRTSFRDPGLDQTTRRINISKLLYLYIMGEKTHFGQVECLKLLASPRFADKRLGYLACMLILDENQEVLTLLTNSLDNDMQHPNSFIVGLALCCLGNIASPELARDLYTNVETIIDSKNVYLKKKACIVAAKLIEKEPELAEFFITKINSLINEKQPSLLLGTIRLIQALYFASEESRPILIKTIPKLVADLKRTTTSGYQPDYDVTGTTDPFLQVSLLETLRILARDEQCPPQYLEQINDILTQVASNLDSGKNAAHAILYECVKTIFAIQSDQSLKILGVNILGKFLSTKDNNTRYVALDTLLTVVTIEPMAVQRHRSTIVNCLSDGDISIRRRALELSFGILNEQNIRVLAREILTFLERCNDQELKSYVTSQLTIAANKYSPNDKWHFDTLIRMLKVGGNALTPDIISNILALILQCNDSELKKHIASKLVASCLETTNQYGLALITSWTMGEYGDLILGNTVEVNGKTITITEQKLSQLIDDLINNTNFSESETIQLTSYILTSIIKLSIKFKDNQVIEHLRLILNGKTHDPNLEIQTRAVEYQQIFGQDSTLKRGLLARMPPPPVKQRQALTLHKSTANASTTTTNKSLKKSTNETTGGGSDNLLLDLMDDIVSTPTNQQQQGDVISDIFGGGSSSTNSGSNTNKSTINNAAILDLFNSTTTTTTSSINPAGGSIQEIPAFENNDVRISFIPKSFPQTGEAIIEAIIRSKINDNIDQFQLLIAVPKSQKLTISSTSGGDSLIGGSATTTNESIRQTLKIVGKQGAKIKLRVKVKYHINNNENNSVEDQFDFAGFENNL</sequence>
<keyword evidence="14" id="KW-1185">Reference proteome</keyword>
<protein>
    <recommendedName>
        <fullName evidence="9">AP-1 complex subunit gamma</fullName>
    </recommendedName>
</protein>
<dbReference type="InterPro" id="IPR002553">
    <property type="entry name" value="Clathrin/coatomer_adapt-like_N"/>
</dbReference>
<evidence type="ECO:0000256" key="5">
    <source>
        <dbReference type="ARBA" id="ARBA00022927"/>
    </source>
</evidence>
<accession>B9WL89</accession>
<dbReference type="SMART" id="SM00809">
    <property type="entry name" value="Alpha_adaptinC2"/>
    <property type="match status" value="1"/>
</dbReference>
<dbReference type="EMBL" id="FM992695">
    <property type="protein sequence ID" value="CAX39794.1"/>
    <property type="molecule type" value="Genomic_DNA"/>
</dbReference>
<evidence type="ECO:0000256" key="1">
    <source>
        <dbReference type="ARBA" id="ARBA00004156"/>
    </source>
</evidence>
<dbReference type="GO" id="GO:0030121">
    <property type="term" value="C:AP-1 adaptor complex"/>
    <property type="evidence" value="ECO:0007669"/>
    <property type="project" value="InterPro"/>
</dbReference>
<dbReference type="VEuPathDB" id="FungiDB:CD36_27940"/>
<dbReference type="PANTHER" id="PTHR22780">
    <property type="entry name" value="ADAPTIN, ALPHA/GAMMA/EPSILON"/>
    <property type="match status" value="1"/>
</dbReference>
<proteinExistence type="inferred from homology"/>
<dbReference type="GeneID" id="8049705"/>
<evidence type="ECO:0000256" key="10">
    <source>
        <dbReference type="SAM" id="MobiDB-lite"/>
    </source>
</evidence>
<dbReference type="GO" id="GO:0006886">
    <property type="term" value="P:intracellular protein transport"/>
    <property type="evidence" value="ECO:0007669"/>
    <property type="project" value="UniProtKB-UniRule"/>
</dbReference>
<dbReference type="InterPro" id="IPR011989">
    <property type="entry name" value="ARM-like"/>
</dbReference>
<organism evidence="13 14">
    <name type="scientific">Candida dubliniensis (strain CD36 / ATCC MYA-646 / CBS 7987 / NCPF 3949 / NRRL Y-17841)</name>
    <name type="common">Yeast</name>
    <dbReference type="NCBI Taxonomy" id="573826"/>
    <lineage>
        <taxon>Eukaryota</taxon>
        <taxon>Fungi</taxon>
        <taxon>Dikarya</taxon>
        <taxon>Ascomycota</taxon>
        <taxon>Saccharomycotina</taxon>
        <taxon>Pichiomycetes</taxon>
        <taxon>Debaryomycetaceae</taxon>
        <taxon>Candida/Lodderomyces clade</taxon>
        <taxon>Candida</taxon>
    </lineage>
</organism>
<dbReference type="GO" id="GO:0016482">
    <property type="term" value="P:cytosolic transport"/>
    <property type="evidence" value="ECO:0007669"/>
    <property type="project" value="UniProtKB-ARBA"/>
</dbReference>
<feature type="domain" description="GAE" evidence="11">
    <location>
        <begin position="709"/>
        <end position="831"/>
    </location>
</feature>
<dbReference type="CGD" id="CAL0000168677">
    <property type="gene designation" value="Cd36_27940"/>
</dbReference>
<dbReference type="InterPro" id="IPR008152">
    <property type="entry name" value="Clathrin_a/b/g-adaptin_app_Ig"/>
</dbReference>
<dbReference type="InterPro" id="IPR008153">
    <property type="entry name" value="GAE_dom"/>
</dbReference>
<dbReference type="GO" id="GO:0016192">
    <property type="term" value="P:vesicle-mediated transport"/>
    <property type="evidence" value="ECO:0007669"/>
    <property type="project" value="InterPro"/>
</dbReference>
<dbReference type="KEGG" id="cdu:CD36_27940"/>
<dbReference type="SUPFAM" id="SSF49348">
    <property type="entry name" value="Clathrin adaptor appendage domain"/>
    <property type="match status" value="1"/>
</dbReference>
<dbReference type="Gene3D" id="2.60.40.1230">
    <property type="match status" value="1"/>
</dbReference>
<keyword evidence="4 9" id="KW-0813">Transport</keyword>
<evidence type="ECO:0000313" key="12">
    <source>
        <dbReference type="CGD" id="CAL0000168677"/>
    </source>
</evidence>
<evidence type="ECO:0000256" key="9">
    <source>
        <dbReference type="PIRNR" id="PIRNR037094"/>
    </source>
</evidence>
<evidence type="ECO:0000256" key="4">
    <source>
        <dbReference type="ARBA" id="ARBA00022448"/>
    </source>
</evidence>
<dbReference type="InterPro" id="IPR013041">
    <property type="entry name" value="Clathrin_app_Ig-like_sf"/>
</dbReference>
<dbReference type="Gene3D" id="1.25.10.10">
    <property type="entry name" value="Leucine-rich Repeat Variant"/>
    <property type="match status" value="1"/>
</dbReference>
<dbReference type="Pfam" id="PF01602">
    <property type="entry name" value="Adaptin_N"/>
    <property type="match status" value="1"/>
</dbReference>
<dbReference type="OrthoDB" id="28053at2759"/>
<evidence type="ECO:0000256" key="7">
    <source>
        <dbReference type="ARBA" id="ARBA00023136"/>
    </source>
</evidence>
<feature type="region of interest" description="Disordered" evidence="10">
    <location>
        <begin position="605"/>
        <end position="638"/>
    </location>
</feature>
<reference evidence="13 14" key="1">
    <citation type="journal article" date="2009" name="Genome Res.">
        <title>Comparative genomics of the fungal pathogens Candida dubliniensis and Candida albicans.</title>
        <authorList>
            <person name="Jackson A.P."/>
            <person name="Gamble J.A."/>
            <person name="Yeomans T."/>
            <person name="Moran G.P."/>
            <person name="Saunders D."/>
            <person name="Harris D."/>
            <person name="Aslett M."/>
            <person name="Barrell J.F."/>
            <person name="Butler G."/>
            <person name="Citiulo F."/>
            <person name="Coleman D.C."/>
            <person name="de Groot P.W.J."/>
            <person name="Goodwin T.J."/>
            <person name="Quail M.A."/>
            <person name="McQuillan J."/>
            <person name="Munro C.A."/>
            <person name="Pain A."/>
            <person name="Poulter R.T."/>
            <person name="Rajandream M.A."/>
            <person name="Renauld H."/>
            <person name="Spiering M.J."/>
            <person name="Tivey A."/>
            <person name="Gow N.A.R."/>
            <person name="Barrell B."/>
            <person name="Sullivan D.J."/>
            <person name="Berriman M."/>
        </authorList>
    </citation>
    <scope>NUCLEOTIDE SEQUENCE [LARGE SCALE GENOMIC DNA]</scope>
    <source>
        <strain evidence="14">CD36 / ATCC MYA-646 / CBS 7987 / NCPF 3949 / NRRL Y-17841</strain>
    </source>
</reference>
<dbReference type="SUPFAM" id="SSF48371">
    <property type="entry name" value="ARM repeat"/>
    <property type="match status" value="1"/>
</dbReference>
<evidence type="ECO:0000256" key="2">
    <source>
        <dbReference type="ARBA" id="ARBA00004555"/>
    </source>
</evidence>
<dbReference type="Pfam" id="PF02883">
    <property type="entry name" value="Alpha_adaptinC2"/>
    <property type="match status" value="1"/>
</dbReference>
<comment type="subcellular location">
    <subcellularLocation>
        <location evidence="1">Cytoplasmic vesicle membrane</location>
    </subcellularLocation>
    <subcellularLocation>
        <location evidence="2">Golgi apparatus</location>
    </subcellularLocation>
</comment>
<keyword evidence="8 9" id="KW-0968">Cytoplasmic vesicle</keyword>
<dbReference type="Proteomes" id="UP000002605">
    <property type="component" value="Chromosome R"/>
</dbReference>
<evidence type="ECO:0000256" key="3">
    <source>
        <dbReference type="ARBA" id="ARBA00006613"/>
    </source>
</evidence>
<dbReference type="GO" id="GO:0005829">
    <property type="term" value="C:cytosol"/>
    <property type="evidence" value="ECO:0007669"/>
    <property type="project" value="GOC"/>
</dbReference>
<evidence type="ECO:0000259" key="11">
    <source>
        <dbReference type="PROSITE" id="PS50180"/>
    </source>
</evidence>
<dbReference type="AlphaFoldDB" id="B9WL89"/>
<evidence type="ECO:0000313" key="14">
    <source>
        <dbReference type="Proteomes" id="UP000002605"/>
    </source>
</evidence>
<comment type="similarity">
    <text evidence="3 9">Belongs to the adaptor complexes large subunit family.</text>
</comment>
<dbReference type="eggNOG" id="KOG1062">
    <property type="taxonomic scope" value="Eukaryota"/>
</dbReference>
<evidence type="ECO:0000256" key="6">
    <source>
        <dbReference type="ARBA" id="ARBA00023034"/>
    </source>
</evidence>
<evidence type="ECO:0000313" key="13">
    <source>
        <dbReference type="EMBL" id="CAX39794.1"/>
    </source>
</evidence>
<keyword evidence="6 9" id="KW-0333">Golgi apparatus</keyword>
<dbReference type="InterPro" id="IPR017107">
    <property type="entry name" value="AP1_complex_gsu"/>
</dbReference>
<dbReference type="InterPro" id="IPR016024">
    <property type="entry name" value="ARM-type_fold"/>
</dbReference>
<name>B9WL89_CANDC</name>